<reference evidence="2 3" key="1">
    <citation type="submission" date="2019-07" db="EMBL/GenBank/DDBJ databases">
        <authorList>
            <person name="Zhou L.-Y."/>
        </authorList>
    </citation>
    <scope>NUCLEOTIDE SEQUENCE [LARGE SCALE GENOMIC DNA]</scope>
    <source>
        <strain evidence="2 3">YIM 101269</strain>
    </source>
</reference>
<name>A0A553JXJ4_9ACTN</name>
<keyword evidence="3" id="KW-1185">Reference proteome</keyword>
<keyword evidence="1" id="KW-0472">Membrane</keyword>
<gene>
    <name evidence="2" type="ORF">FOJ82_14785</name>
</gene>
<protein>
    <submittedName>
        <fullName evidence="2">Uncharacterized protein</fullName>
    </submittedName>
</protein>
<accession>A0A553JXJ4</accession>
<evidence type="ECO:0000256" key="1">
    <source>
        <dbReference type="SAM" id="Phobius"/>
    </source>
</evidence>
<feature type="transmembrane region" description="Helical" evidence="1">
    <location>
        <begin position="30"/>
        <end position="50"/>
    </location>
</feature>
<sequence>MILAVVGLVGAAGWVVTAWAVRAGKHWAPVLATVALVAGAGIAAGGLGVVDTSGDVGLAPVLGWLQVLPVVAGALAVVQLWRGRARSDTAGGTR</sequence>
<comment type="caution">
    <text evidence="2">The sequence shown here is derived from an EMBL/GenBank/DDBJ whole genome shotgun (WGS) entry which is preliminary data.</text>
</comment>
<keyword evidence="1" id="KW-0812">Transmembrane</keyword>
<evidence type="ECO:0000313" key="3">
    <source>
        <dbReference type="Proteomes" id="UP000317638"/>
    </source>
</evidence>
<organism evidence="2 3">
    <name type="scientific">Tessaracoccus rhinocerotis</name>
    <dbReference type="NCBI Taxonomy" id="1689449"/>
    <lineage>
        <taxon>Bacteria</taxon>
        <taxon>Bacillati</taxon>
        <taxon>Actinomycetota</taxon>
        <taxon>Actinomycetes</taxon>
        <taxon>Propionibacteriales</taxon>
        <taxon>Propionibacteriaceae</taxon>
        <taxon>Tessaracoccus</taxon>
    </lineage>
</organism>
<proteinExistence type="predicted"/>
<dbReference type="AlphaFoldDB" id="A0A553JXJ4"/>
<dbReference type="Proteomes" id="UP000317638">
    <property type="component" value="Unassembled WGS sequence"/>
</dbReference>
<keyword evidence="1" id="KW-1133">Transmembrane helix</keyword>
<evidence type="ECO:0000313" key="2">
    <source>
        <dbReference type="EMBL" id="TRY17150.1"/>
    </source>
</evidence>
<dbReference type="EMBL" id="VKKG01000006">
    <property type="protein sequence ID" value="TRY17150.1"/>
    <property type="molecule type" value="Genomic_DNA"/>
</dbReference>
<feature type="transmembrane region" description="Helical" evidence="1">
    <location>
        <begin position="62"/>
        <end position="81"/>
    </location>
</feature>